<keyword evidence="7" id="KW-0479">Metal-binding</keyword>
<comment type="similarity">
    <text evidence="3">Belongs to the peptidase M50B family.</text>
</comment>
<keyword evidence="9" id="KW-0862">Zinc</keyword>
<evidence type="ECO:0000256" key="1">
    <source>
        <dbReference type="ARBA" id="ARBA00001947"/>
    </source>
</evidence>
<keyword evidence="5 15" id="KW-0645">Protease</keyword>
<gene>
    <name evidence="15" type="ORF">QYE77_03775</name>
</gene>
<keyword evidence="11" id="KW-0482">Metalloprotease</keyword>
<comment type="cofactor">
    <cofactor evidence="1">
        <name>Zn(2+)</name>
        <dbReference type="ChEBI" id="CHEBI:29105"/>
    </cofactor>
</comment>
<evidence type="ECO:0000256" key="2">
    <source>
        <dbReference type="ARBA" id="ARBA00004651"/>
    </source>
</evidence>
<evidence type="ECO:0000256" key="11">
    <source>
        <dbReference type="ARBA" id="ARBA00023049"/>
    </source>
</evidence>
<dbReference type="CDD" id="cd06158">
    <property type="entry name" value="S2P-M50_like_1"/>
    <property type="match status" value="1"/>
</dbReference>
<feature type="transmembrane region" description="Helical" evidence="13">
    <location>
        <begin position="181"/>
        <end position="203"/>
    </location>
</feature>
<evidence type="ECO:0000256" key="13">
    <source>
        <dbReference type="SAM" id="Phobius"/>
    </source>
</evidence>
<feature type="domain" description="Peptidase M50" evidence="14">
    <location>
        <begin position="132"/>
        <end position="165"/>
    </location>
</feature>
<feature type="transmembrane region" description="Helical" evidence="13">
    <location>
        <begin position="50"/>
        <end position="69"/>
    </location>
</feature>
<feature type="transmembrane region" description="Helical" evidence="13">
    <location>
        <begin position="132"/>
        <end position="152"/>
    </location>
</feature>
<name>A0ABU3NKJ6_9CHLR</name>
<keyword evidence="4" id="KW-1003">Cell membrane</keyword>
<keyword evidence="16" id="KW-1185">Reference proteome</keyword>
<evidence type="ECO:0000256" key="8">
    <source>
        <dbReference type="ARBA" id="ARBA00022801"/>
    </source>
</evidence>
<keyword evidence="6 13" id="KW-0812">Transmembrane</keyword>
<feature type="transmembrane region" description="Helical" evidence="13">
    <location>
        <begin position="9"/>
        <end position="30"/>
    </location>
</feature>
<feature type="transmembrane region" description="Helical" evidence="13">
    <location>
        <begin position="89"/>
        <end position="112"/>
    </location>
</feature>
<evidence type="ECO:0000256" key="5">
    <source>
        <dbReference type="ARBA" id="ARBA00022670"/>
    </source>
</evidence>
<evidence type="ECO:0000256" key="3">
    <source>
        <dbReference type="ARBA" id="ARBA00007931"/>
    </source>
</evidence>
<keyword evidence="10 13" id="KW-1133">Transmembrane helix</keyword>
<dbReference type="RefSeq" id="WP_315624026.1">
    <property type="nucleotide sequence ID" value="NZ_JAUHMF010000001.1"/>
</dbReference>
<comment type="caution">
    <text evidence="15">The sequence shown here is derived from an EMBL/GenBank/DDBJ whole genome shotgun (WGS) entry which is preliminary data.</text>
</comment>
<evidence type="ECO:0000256" key="4">
    <source>
        <dbReference type="ARBA" id="ARBA00022475"/>
    </source>
</evidence>
<dbReference type="PANTHER" id="PTHR35864">
    <property type="entry name" value="ZINC METALLOPROTEASE MJ0611-RELATED"/>
    <property type="match status" value="1"/>
</dbReference>
<evidence type="ECO:0000259" key="14">
    <source>
        <dbReference type="Pfam" id="PF02163"/>
    </source>
</evidence>
<dbReference type="GO" id="GO:0008233">
    <property type="term" value="F:peptidase activity"/>
    <property type="evidence" value="ECO:0007669"/>
    <property type="project" value="UniProtKB-KW"/>
</dbReference>
<organism evidence="15 16">
    <name type="scientific">Thermanaerothrix solaris</name>
    <dbReference type="NCBI Taxonomy" id="3058434"/>
    <lineage>
        <taxon>Bacteria</taxon>
        <taxon>Bacillati</taxon>
        <taxon>Chloroflexota</taxon>
        <taxon>Anaerolineae</taxon>
        <taxon>Anaerolineales</taxon>
        <taxon>Anaerolineaceae</taxon>
        <taxon>Thermanaerothrix</taxon>
    </lineage>
</organism>
<dbReference type="GO" id="GO:0006508">
    <property type="term" value="P:proteolysis"/>
    <property type="evidence" value="ECO:0007669"/>
    <property type="project" value="UniProtKB-KW"/>
</dbReference>
<evidence type="ECO:0000313" key="16">
    <source>
        <dbReference type="Proteomes" id="UP001254165"/>
    </source>
</evidence>
<evidence type="ECO:0000256" key="6">
    <source>
        <dbReference type="ARBA" id="ARBA00022692"/>
    </source>
</evidence>
<sequence length="218" mass="23877">MLNLDPSTLITRIITLIVAFTVHEFAHAWTATRFGDNTPRQYGRLSLNPLVHLDPLGSLALLLAGFGWAKPVPVNPYILNRRSSSALMWVSLAGPLSNLMLAILAAIPLRFGLIPYSTWSLSRGWLPSPGEFLIGFIWINLVLCLFNLIPIAPLDGDKILEYFAPPSIARVLETIRPMGPLLLMLVVFVLPTLGIDILGFILYPALSNLLSLLLGGSL</sequence>
<comment type="subcellular location">
    <subcellularLocation>
        <location evidence="2">Cell membrane</location>
        <topology evidence="2">Multi-pass membrane protein</topology>
    </subcellularLocation>
</comment>
<evidence type="ECO:0000256" key="10">
    <source>
        <dbReference type="ARBA" id="ARBA00022989"/>
    </source>
</evidence>
<dbReference type="Proteomes" id="UP001254165">
    <property type="component" value="Unassembled WGS sequence"/>
</dbReference>
<evidence type="ECO:0000256" key="7">
    <source>
        <dbReference type="ARBA" id="ARBA00022723"/>
    </source>
</evidence>
<protein>
    <submittedName>
        <fullName evidence="15">Site-2 protease family protein</fullName>
    </submittedName>
</protein>
<dbReference type="InterPro" id="IPR044537">
    <property type="entry name" value="Rip2-like"/>
</dbReference>
<keyword evidence="12 13" id="KW-0472">Membrane</keyword>
<dbReference type="InterPro" id="IPR008915">
    <property type="entry name" value="Peptidase_M50"/>
</dbReference>
<accession>A0ABU3NKJ6</accession>
<dbReference type="EMBL" id="JAUHMF010000001">
    <property type="protein sequence ID" value="MDT8897373.1"/>
    <property type="molecule type" value="Genomic_DNA"/>
</dbReference>
<reference evidence="15 16" key="1">
    <citation type="submission" date="2023-07" db="EMBL/GenBank/DDBJ databases">
        <title>Novel species of Thermanaerothrix with wide hydrolytic capabilities.</title>
        <authorList>
            <person name="Zayulina K.S."/>
            <person name="Podosokorskaya O.A."/>
            <person name="Elcheninov A.G."/>
        </authorList>
    </citation>
    <scope>NUCLEOTIDE SEQUENCE [LARGE SCALE GENOMIC DNA]</scope>
    <source>
        <strain evidence="15 16">4228-RoL</strain>
    </source>
</reference>
<evidence type="ECO:0000256" key="9">
    <source>
        <dbReference type="ARBA" id="ARBA00022833"/>
    </source>
</evidence>
<proteinExistence type="inferred from homology"/>
<evidence type="ECO:0000256" key="12">
    <source>
        <dbReference type="ARBA" id="ARBA00023136"/>
    </source>
</evidence>
<evidence type="ECO:0000313" key="15">
    <source>
        <dbReference type="EMBL" id="MDT8897373.1"/>
    </source>
</evidence>
<dbReference type="InterPro" id="IPR052348">
    <property type="entry name" value="Metallopeptidase_M50B"/>
</dbReference>
<dbReference type="PANTHER" id="PTHR35864:SF1">
    <property type="entry name" value="ZINC METALLOPROTEASE YWHC-RELATED"/>
    <property type="match status" value="1"/>
</dbReference>
<dbReference type="Pfam" id="PF02163">
    <property type="entry name" value="Peptidase_M50"/>
    <property type="match status" value="1"/>
</dbReference>
<keyword evidence="8" id="KW-0378">Hydrolase</keyword>